<keyword evidence="3" id="KW-0597">Phosphoprotein</keyword>
<feature type="region of interest" description="Disordered" evidence="20">
    <location>
        <begin position="346"/>
        <end position="366"/>
    </location>
</feature>
<evidence type="ECO:0000313" key="23">
    <source>
        <dbReference type="Ensembl" id="ENSAOCP00000067015.1"/>
    </source>
</evidence>
<evidence type="ECO:0000256" key="1">
    <source>
        <dbReference type="ARBA" id="ARBA00001946"/>
    </source>
</evidence>
<keyword evidence="9 15" id="KW-0067">ATP-binding</keyword>
<dbReference type="Pfam" id="PF17887">
    <property type="entry name" value="Jak1_Phl"/>
    <property type="match status" value="1"/>
</dbReference>
<dbReference type="InterPro" id="IPR041155">
    <property type="entry name" value="FERM_F1"/>
</dbReference>
<dbReference type="Pfam" id="PF07714">
    <property type="entry name" value="PK_Tyr_Ser-Thr"/>
    <property type="match status" value="2"/>
</dbReference>
<dbReference type="FunFam" id="1.10.510.10:FF:000114">
    <property type="entry name" value="Tyrosine-protein kinase JAK2"/>
    <property type="match status" value="1"/>
</dbReference>
<dbReference type="InterPro" id="IPR019749">
    <property type="entry name" value="Band_41_domain"/>
</dbReference>
<dbReference type="FunFam" id="1.10.510.10:FF:000110">
    <property type="entry name" value="Tyrosine-protein kinase"/>
    <property type="match status" value="1"/>
</dbReference>
<evidence type="ECO:0000256" key="7">
    <source>
        <dbReference type="ARBA" id="ARBA00022741"/>
    </source>
</evidence>
<dbReference type="InterPro" id="IPR016251">
    <property type="entry name" value="Tyr_kinase_non-rcpt_Jak/Tyk2"/>
</dbReference>
<accession>A0AAQ5ZTD2</accession>
<dbReference type="GO" id="GO:0005856">
    <property type="term" value="C:cytoskeleton"/>
    <property type="evidence" value="ECO:0007669"/>
    <property type="project" value="UniProtKB-UniRule"/>
</dbReference>
<dbReference type="SUPFAM" id="SSF56112">
    <property type="entry name" value="Protein kinase-like (PK-like)"/>
    <property type="match status" value="2"/>
</dbReference>
<feature type="active site" description="Proton acceptor" evidence="16">
    <location>
        <position position="1022"/>
    </location>
</feature>
<dbReference type="GO" id="GO:0019221">
    <property type="term" value="P:cytokine-mediated signaling pathway"/>
    <property type="evidence" value="ECO:0007669"/>
    <property type="project" value="TreeGrafter"/>
</dbReference>
<dbReference type="InterPro" id="IPR011009">
    <property type="entry name" value="Kinase-like_dom_sf"/>
</dbReference>
<evidence type="ECO:0000256" key="17">
    <source>
        <dbReference type="PIRSR" id="PIRSR000636-2"/>
    </source>
</evidence>
<keyword evidence="24" id="KW-1185">Reference proteome</keyword>
<dbReference type="GO" id="GO:0004715">
    <property type="term" value="F:non-membrane spanning protein tyrosine kinase activity"/>
    <property type="evidence" value="ECO:0007669"/>
    <property type="project" value="UniProtKB-UniRule"/>
</dbReference>
<dbReference type="GO" id="GO:0016020">
    <property type="term" value="C:membrane"/>
    <property type="evidence" value="ECO:0007669"/>
    <property type="project" value="InterPro"/>
</dbReference>
<dbReference type="SMART" id="SM00219">
    <property type="entry name" value="TyrKc"/>
    <property type="match status" value="2"/>
</dbReference>
<dbReference type="Gene3D" id="3.30.505.10">
    <property type="entry name" value="SH2 domain"/>
    <property type="match status" value="1"/>
</dbReference>
<feature type="binding site" evidence="17">
    <location>
        <begin position="900"/>
        <end position="908"/>
    </location>
    <ligand>
        <name>ATP</name>
        <dbReference type="ChEBI" id="CHEBI:30616"/>
    </ligand>
</feature>
<evidence type="ECO:0000256" key="15">
    <source>
        <dbReference type="PIRNR" id="PIRNR000636"/>
    </source>
</evidence>
<gene>
    <name evidence="23" type="primary">JAK1</name>
</gene>
<name>A0AAQ5ZTD2_AMPOC</name>
<evidence type="ECO:0000256" key="5">
    <source>
        <dbReference type="ARBA" id="ARBA00022723"/>
    </source>
</evidence>
<dbReference type="InterPro" id="IPR017441">
    <property type="entry name" value="Protein_kinase_ATP_BS"/>
</dbReference>
<keyword evidence="11" id="KW-0727">SH2 domain</keyword>
<evidence type="ECO:0000259" key="21">
    <source>
        <dbReference type="PROSITE" id="PS50011"/>
    </source>
</evidence>
<keyword evidence="12" id="KW-0472">Membrane</keyword>
<keyword evidence="10" id="KW-0460">Magnesium</keyword>
<dbReference type="InterPro" id="IPR000299">
    <property type="entry name" value="FERM_domain"/>
</dbReference>
<evidence type="ECO:0000256" key="20">
    <source>
        <dbReference type="SAM" id="MobiDB-lite"/>
    </source>
</evidence>
<dbReference type="PROSITE" id="PS00109">
    <property type="entry name" value="PROTEIN_KINASE_TYR"/>
    <property type="match status" value="1"/>
</dbReference>
<dbReference type="InterPro" id="IPR020776">
    <property type="entry name" value="Tyr_kinase_non-rcpt_Jak1"/>
</dbReference>
<dbReference type="InterPro" id="IPR041381">
    <property type="entry name" value="JAK1-3/TYK2_PHL_dom"/>
</dbReference>
<evidence type="ECO:0000256" key="11">
    <source>
        <dbReference type="ARBA" id="ARBA00022999"/>
    </source>
</evidence>
<evidence type="ECO:0000256" key="3">
    <source>
        <dbReference type="ARBA" id="ARBA00022553"/>
    </source>
</evidence>
<dbReference type="GO" id="GO:0005829">
    <property type="term" value="C:cytosol"/>
    <property type="evidence" value="ECO:0007669"/>
    <property type="project" value="TreeGrafter"/>
</dbReference>
<evidence type="ECO:0000313" key="24">
    <source>
        <dbReference type="Proteomes" id="UP001501940"/>
    </source>
</evidence>
<evidence type="ECO:0000256" key="6">
    <source>
        <dbReference type="ARBA" id="ARBA00022737"/>
    </source>
</evidence>
<dbReference type="GO" id="GO:0030154">
    <property type="term" value="P:cell differentiation"/>
    <property type="evidence" value="ECO:0007669"/>
    <property type="project" value="TreeGrafter"/>
</dbReference>
<dbReference type="GO" id="GO:0035556">
    <property type="term" value="P:intracellular signal transduction"/>
    <property type="evidence" value="ECO:0007669"/>
    <property type="project" value="InterPro"/>
</dbReference>
<comment type="similarity">
    <text evidence="15">Belongs to the protein kinase superfamily. Tyr protein kinase family. JAK subfamily.</text>
</comment>
<reference evidence="23" key="2">
    <citation type="submission" date="2025-08" db="UniProtKB">
        <authorList>
            <consortium name="Ensembl"/>
        </authorList>
    </citation>
    <scope>IDENTIFICATION</scope>
</reference>
<evidence type="ECO:0000256" key="16">
    <source>
        <dbReference type="PIRSR" id="PIRSR000636-1"/>
    </source>
</evidence>
<dbReference type="PRINTS" id="PR00109">
    <property type="entry name" value="TYRKINASE"/>
</dbReference>
<keyword evidence="13 15" id="KW-0829">Tyrosine-protein kinase</keyword>
<evidence type="ECO:0000256" key="18">
    <source>
        <dbReference type="PROSITE-ProRule" id="PRU10141"/>
    </source>
</evidence>
<dbReference type="Ensembl" id="ENSAOCT00000062908.1">
    <property type="protein sequence ID" value="ENSAOCP00000067015.1"/>
    <property type="gene ID" value="ENSAOCG00000005676.2"/>
</dbReference>
<dbReference type="PRINTS" id="PR01823">
    <property type="entry name" value="JANUSKINASE"/>
</dbReference>
<dbReference type="GO" id="GO:0012505">
    <property type="term" value="C:endomembrane system"/>
    <property type="evidence" value="ECO:0007669"/>
    <property type="project" value="UniProtKB-SubCell"/>
</dbReference>
<evidence type="ECO:0000256" key="12">
    <source>
        <dbReference type="ARBA" id="ARBA00023136"/>
    </source>
</evidence>
<dbReference type="PROSITE" id="PS50011">
    <property type="entry name" value="PROTEIN_KINASE_DOM"/>
    <property type="match status" value="2"/>
</dbReference>
<reference evidence="23 24" key="1">
    <citation type="submission" date="2022-01" db="EMBL/GenBank/DDBJ databases">
        <title>A chromosome-scale genome assembly of the false clownfish, Amphiprion ocellaris.</title>
        <authorList>
            <person name="Ryu T."/>
        </authorList>
    </citation>
    <scope>NUCLEOTIDE SEQUENCE [LARGE SCALE GENOMIC DNA]</scope>
</reference>
<dbReference type="FunFam" id="3.30.200.20:FF:000293">
    <property type="entry name" value="Tyrosine-protein kinase"/>
    <property type="match status" value="1"/>
</dbReference>
<dbReference type="InterPro" id="IPR000980">
    <property type="entry name" value="SH2"/>
</dbReference>
<reference evidence="23" key="3">
    <citation type="submission" date="2025-09" db="UniProtKB">
        <authorList>
            <consortium name="Ensembl"/>
        </authorList>
    </citation>
    <scope>IDENTIFICATION</scope>
</reference>
<dbReference type="InterPro" id="IPR051286">
    <property type="entry name" value="JAK"/>
</dbReference>
<dbReference type="InterPro" id="IPR019748">
    <property type="entry name" value="FERM_central"/>
</dbReference>
<evidence type="ECO:0000256" key="9">
    <source>
        <dbReference type="ARBA" id="ARBA00022840"/>
    </source>
</evidence>
<dbReference type="PANTHER" id="PTHR45807:SF5">
    <property type="entry name" value="TYROSINE-PROTEIN KINASE JAK1"/>
    <property type="match status" value="1"/>
</dbReference>
<dbReference type="SMART" id="SM00252">
    <property type="entry name" value="SH2"/>
    <property type="match status" value="1"/>
</dbReference>
<comment type="subcellular location">
    <subcellularLocation>
        <location evidence="2">Endomembrane system</location>
        <topology evidence="2">Peripheral membrane protein</topology>
    </subcellularLocation>
</comment>
<keyword evidence="5" id="KW-0479">Metal-binding</keyword>
<keyword evidence="6" id="KW-0677">Repeat</keyword>
<dbReference type="InterPro" id="IPR036860">
    <property type="entry name" value="SH2_dom_sf"/>
</dbReference>
<dbReference type="GO" id="GO:0005131">
    <property type="term" value="F:growth hormone receptor binding"/>
    <property type="evidence" value="ECO:0007669"/>
    <property type="project" value="TreeGrafter"/>
</dbReference>
<dbReference type="GO" id="GO:0046872">
    <property type="term" value="F:metal ion binding"/>
    <property type="evidence" value="ECO:0007669"/>
    <property type="project" value="UniProtKB-KW"/>
</dbReference>
<evidence type="ECO:0000256" key="14">
    <source>
        <dbReference type="ARBA" id="ARBA00051245"/>
    </source>
</evidence>
<feature type="domain" description="FERM" evidence="22">
    <location>
        <begin position="33"/>
        <end position="432"/>
    </location>
</feature>
<sequence length="1181" mass="135783">MPSLWVMELSRQLCLKMRRNRRAQLSSSPASSWGLEIHFYIPEMHQLEYFKGCYTAEELCVDAAKKCSISPLCHNLFALYNETTDTWYPPNYEFKITEETSTKLHYRMRFYFRNWHGTTEGESPVWRHCISKLRGGHSPQKTPEGTPLLDSASLDYLFAQGQHDFQTGMVPLRMSQSEAEQHEIENECLGMAVLAITHFAMDVEMPLSTASREISYKRFIPESLNRNIKQRNILTRIRINNVFKKFLSEFNSRTVQDSNITPYDLKIKYLATLEGLTNSLGSEILEPVSLSIMQEGELCNGGYFGYYNQSQEQGQTQNMETSHDMQVLVTGTTGISWRKKPAMTPVISKEKGKSKKNKQDGKLKNDRNKEANEGWVLLCDFHEITHVVVREATVTILTQDNKKMEMQMSSRAQALSFAALVDGYFRLTVDAHHYLCKEVAPASVVRNTNNGCHGPICTEYAIQKLRQEGNEEGAYILRWSCTDYQYIIITVVCNEILTDLRDSRPVRQYKNFQIEVTSDAFRLHGTDTSRSTLRELLGHLEGQNLRTDNLQFQLLRCCPPQPREISNLLVVTKDRAPVPQTPMQDSQLSFHRILKEEIEQEEHLGLGTKTNIYKGTLRVKSEEDEDAGYSSFQEVKVVLKVLGSGHRDISLVRHNTGSTFMMRQVSHKHIVLLYGVCVRHLENIMVEEFVQPGPLDLFMRRQQSPLSTPWKFQVAKQLASALSYLEDKKLIHGFVCAKNVLLARDGLGADEGGPFIKLSDRGIPITVLTREECVHRIPWIAPECVKSVSALSVAADKWGFGTTLWEICYDGETPLKDKKLTEKERFYETECQLVTPDCKELAELMTHCMNYDPKKRPFFRAIVRDIDMLEETNPSIKPQPTTEVDPTVFEKRFLRKIRELGEGHFGKVELCRYDPRGDRTGELVAVKSLKPENQEEQSSNLSSEIDILKELYHENIVKYKGICQEEGGQAIKLIMEYLPMGSLKEYLPRNKSKTDLSTLLSYSVQICRGMDYLGSRHYIHRDLAARNVLVENERTVKIGDFGLTKTIKDNEGYYTVKDDHDSPVFWYAPECLTLCKFYLASDVWSFGVTMYELITYCDSSKSPMARYLDMIGRTQGQMTVIRLVKVLQDGRRLPRPEGCSEHVYELMRRCWEQAPERRITFKRLIEELTTMQQQLQSINNI</sequence>
<keyword evidence="4 15" id="KW-0808">Transferase</keyword>
<dbReference type="GO" id="GO:0007259">
    <property type="term" value="P:cell surface receptor signaling pathway via JAK-STAT"/>
    <property type="evidence" value="ECO:0007669"/>
    <property type="project" value="TreeGrafter"/>
</dbReference>
<keyword evidence="7 15" id="KW-0547">Nucleotide-binding</keyword>
<dbReference type="InterPro" id="IPR000719">
    <property type="entry name" value="Prot_kinase_dom"/>
</dbReference>
<keyword evidence="8 15" id="KW-0418">Kinase</keyword>
<dbReference type="SUPFAM" id="SSF47031">
    <property type="entry name" value="Second domain of FERM"/>
    <property type="match status" value="1"/>
</dbReference>
<dbReference type="GO" id="GO:0005524">
    <property type="term" value="F:ATP binding"/>
    <property type="evidence" value="ECO:0007669"/>
    <property type="project" value="UniProtKB-UniRule"/>
</dbReference>
<organism evidence="23 24">
    <name type="scientific">Amphiprion ocellaris</name>
    <name type="common">Clown anemonefish</name>
    <dbReference type="NCBI Taxonomy" id="80972"/>
    <lineage>
        <taxon>Eukaryota</taxon>
        <taxon>Metazoa</taxon>
        <taxon>Chordata</taxon>
        <taxon>Craniata</taxon>
        <taxon>Vertebrata</taxon>
        <taxon>Euteleostomi</taxon>
        <taxon>Actinopterygii</taxon>
        <taxon>Neopterygii</taxon>
        <taxon>Teleostei</taxon>
        <taxon>Neoteleostei</taxon>
        <taxon>Acanthomorphata</taxon>
        <taxon>Ovalentaria</taxon>
        <taxon>Pomacentridae</taxon>
        <taxon>Amphiprion</taxon>
    </lineage>
</organism>
<dbReference type="Gene3D" id="1.10.510.10">
    <property type="entry name" value="Transferase(Phosphotransferase) domain 1"/>
    <property type="match status" value="2"/>
</dbReference>
<comment type="cofactor">
    <cofactor evidence="1">
        <name>Mg(2+)</name>
        <dbReference type="ChEBI" id="CHEBI:18420"/>
    </cofactor>
</comment>
<evidence type="ECO:0000256" key="19">
    <source>
        <dbReference type="RuleBase" id="RU362096"/>
    </source>
</evidence>
<dbReference type="Pfam" id="PF21990">
    <property type="entry name" value="SH2_1"/>
    <property type="match status" value="1"/>
</dbReference>
<dbReference type="InterPro" id="IPR001245">
    <property type="entry name" value="Ser-Thr/Tyr_kinase_cat_dom"/>
</dbReference>
<feature type="domain" description="Protein kinase" evidence="21">
    <location>
        <begin position="894"/>
        <end position="1171"/>
    </location>
</feature>
<dbReference type="InterPro" id="IPR035963">
    <property type="entry name" value="FERM_2"/>
</dbReference>
<comment type="catalytic activity">
    <reaction evidence="14 15 19">
        <text>L-tyrosyl-[protein] + ATP = O-phospho-L-tyrosyl-[protein] + ADP + H(+)</text>
        <dbReference type="Rhea" id="RHEA:10596"/>
        <dbReference type="Rhea" id="RHEA-COMP:10136"/>
        <dbReference type="Rhea" id="RHEA-COMP:20101"/>
        <dbReference type="ChEBI" id="CHEBI:15378"/>
        <dbReference type="ChEBI" id="CHEBI:30616"/>
        <dbReference type="ChEBI" id="CHEBI:46858"/>
        <dbReference type="ChEBI" id="CHEBI:61978"/>
        <dbReference type="ChEBI" id="CHEBI:456216"/>
        <dbReference type="EC" id="2.7.10.2"/>
    </reaction>
</comment>
<dbReference type="SUPFAM" id="SSF55550">
    <property type="entry name" value="SH2 domain"/>
    <property type="match status" value="1"/>
</dbReference>
<feature type="compositionally biased region" description="Basic and acidic residues" evidence="20">
    <location>
        <begin position="357"/>
        <end position="366"/>
    </location>
</feature>
<dbReference type="InterPro" id="IPR008266">
    <property type="entry name" value="Tyr_kinase_AS"/>
</dbReference>
<dbReference type="SMART" id="SM00295">
    <property type="entry name" value="B41"/>
    <property type="match status" value="1"/>
</dbReference>
<feature type="binding site" evidence="17 18">
    <location>
        <position position="927"/>
    </location>
    <ligand>
        <name>ATP</name>
        <dbReference type="ChEBI" id="CHEBI:30616"/>
    </ligand>
</feature>
<dbReference type="SUPFAM" id="SSF50729">
    <property type="entry name" value="PH domain-like"/>
    <property type="match status" value="1"/>
</dbReference>
<dbReference type="CDD" id="cd14473">
    <property type="entry name" value="FERM_B-lobe"/>
    <property type="match status" value="1"/>
</dbReference>
<dbReference type="Pfam" id="PF18377">
    <property type="entry name" value="FERM_F2"/>
    <property type="match status" value="1"/>
</dbReference>
<evidence type="ECO:0000256" key="13">
    <source>
        <dbReference type="ARBA" id="ARBA00023137"/>
    </source>
</evidence>
<dbReference type="PROSITE" id="PS00107">
    <property type="entry name" value="PROTEIN_KINASE_ATP"/>
    <property type="match status" value="1"/>
</dbReference>
<evidence type="ECO:0000259" key="22">
    <source>
        <dbReference type="PROSITE" id="PS50057"/>
    </source>
</evidence>
<dbReference type="Pfam" id="PF18379">
    <property type="entry name" value="FERM_F1"/>
    <property type="match status" value="1"/>
</dbReference>
<dbReference type="FunFam" id="3.30.200.20:FF:000135">
    <property type="entry name" value="Tyrosine-protein kinase"/>
    <property type="match status" value="1"/>
</dbReference>
<evidence type="ECO:0000256" key="4">
    <source>
        <dbReference type="ARBA" id="ARBA00022679"/>
    </source>
</evidence>
<proteinExistence type="inferred from homology"/>
<evidence type="ECO:0000256" key="10">
    <source>
        <dbReference type="ARBA" id="ARBA00022842"/>
    </source>
</evidence>
<dbReference type="PANTHER" id="PTHR45807">
    <property type="entry name" value="TYROSINE-PROTEIN KINASE HOPSCOTCH"/>
    <property type="match status" value="1"/>
</dbReference>
<dbReference type="PROSITE" id="PS50057">
    <property type="entry name" value="FERM_3"/>
    <property type="match status" value="1"/>
</dbReference>
<dbReference type="Gene3D" id="3.30.200.20">
    <property type="entry name" value="Phosphorylase Kinase, domain 1"/>
    <property type="match status" value="2"/>
</dbReference>
<feature type="domain" description="Protein kinase" evidence="21">
    <location>
        <begin position="598"/>
        <end position="876"/>
    </location>
</feature>
<dbReference type="PIRSF" id="PIRSF000636">
    <property type="entry name" value="TyrPK_Jak"/>
    <property type="match status" value="1"/>
</dbReference>
<evidence type="ECO:0000256" key="8">
    <source>
        <dbReference type="ARBA" id="ARBA00022777"/>
    </source>
</evidence>
<dbReference type="GeneTree" id="ENSGT00940000157092"/>
<dbReference type="GO" id="GO:0060397">
    <property type="term" value="P:growth hormone receptor signaling pathway via JAK-STAT"/>
    <property type="evidence" value="ECO:0007669"/>
    <property type="project" value="TreeGrafter"/>
</dbReference>
<dbReference type="InterPro" id="IPR041046">
    <property type="entry name" value="FERM_F2"/>
</dbReference>
<dbReference type="Proteomes" id="UP001501940">
    <property type="component" value="Chromosome 2"/>
</dbReference>
<dbReference type="EC" id="2.7.10.2" evidence="15 19"/>
<evidence type="ECO:0000256" key="2">
    <source>
        <dbReference type="ARBA" id="ARBA00004184"/>
    </source>
</evidence>
<dbReference type="PRINTS" id="PR01824">
    <property type="entry name" value="JANUSKINASE1"/>
</dbReference>
<dbReference type="AlphaFoldDB" id="A0AAQ5ZTD2"/>
<dbReference type="InterPro" id="IPR020635">
    <property type="entry name" value="Tyr_kinase_cat_dom"/>
</dbReference>
<protein>
    <recommendedName>
        <fullName evidence="15 19">Tyrosine-protein kinase</fullName>
        <ecNumber evidence="15 19">2.7.10.2</ecNumber>
    </recommendedName>
</protein>